<evidence type="ECO:0000313" key="2">
    <source>
        <dbReference type="EnsemblPlants" id="OGLUM12G07920.1"/>
    </source>
</evidence>
<dbReference type="PANTHER" id="PTHR31147">
    <property type="entry name" value="ACYL TRANSFERASE 4"/>
    <property type="match status" value="1"/>
</dbReference>
<protein>
    <submittedName>
        <fullName evidence="2">Uncharacterized protein</fullName>
    </submittedName>
</protein>
<evidence type="ECO:0000256" key="1">
    <source>
        <dbReference type="ARBA" id="ARBA00009861"/>
    </source>
</evidence>
<dbReference type="Pfam" id="PF02458">
    <property type="entry name" value="Transferase"/>
    <property type="match status" value="1"/>
</dbReference>
<dbReference type="PANTHER" id="PTHR31147:SF26">
    <property type="entry name" value="OS06G0699100 PROTEIN"/>
    <property type="match status" value="1"/>
</dbReference>
<dbReference type="GO" id="GO:0050734">
    <property type="term" value="F:hydroxycinnamoyltransferase activity"/>
    <property type="evidence" value="ECO:0007669"/>
    <property type="project" value="UniProtKB-ARBA"/>
</dbReference>
<sequence length="436" mass="45959">MTFVVTKSSPSVLVRPSEPTPAATIRPTSTDMTRLGMSFTSLHVFERGVDEPAETIRRALSRALVHYYPFAGRLASGGGDDGDDVVFSCTGEGVAFVRATANFTLEDVNFLGAPVVVPLADLAVRYGGPCRAASDPLMMMQVTEFACGGLVVAATWNHGVADACGLAQFLRAVGELARGLPSPSVVPVRYDESLPDIPQLATILLKRLAAGVKFEHVDFAYCDVIIPWSFVNRVKAEFGSRHAGDRPCSVFEAVTAAMWQCRTRAINGHGSGGAALAPLVFAANVRKHVGAKDGYYGNCIMSQVVVATADAVANGDVVDLVKLIKEAKERIPVLLSTKTLGLDDDDDDDGGGELVAALCGYGALYASSWAGLGLDGIDFGGGRPARVIPDSEVKMLPSISPCAPCSMKDGHGVNVVASCVTDEHLEGFRAQLARLQ</sequence>
<accession>A0A0E0BQM8</accession>
<dbReference type="eggNOG" id="ENOG502RMG6">
    <property type="taxonomic scope" value="Eukaryota"/>
</dbReference>
<dbReference type="InterPro" id="IPR050898">
    <property type="entry name" value="Plant_acyltransferase"/>
</dbReference>
<dbReference type="HOGENOM" id="CLU_014546_2_0_1"/>
<proteinExistence type="inferred from homology"/>
<dbReference type="Gene3D" id="3.30.559.10">
    <property type="entry name" value="Chloramphenicol acetyltransferase-like domain"/>
    <property type="match status" value="2"/>
</dbReference>
<reference evidence="2" key="1">
    <citation type="submission" date="2015-04" db="UniProtKB">
        <authorList>
            <consortium name="EnsemblPlants"/>
        </authorList>
    </citation>
    <scope>IDENTIFICATION</scope>
</reference>
<organism evidence="2">
    <name type="scientific">Oryza glumipatula</name>
    <dbReference type="NCBI Taxonomy" id="40148"/>
    <lineage>
        <taxon>Eukaryota</taxon>
        <taxon>Viridiplantae</taxon>
        <taxon>Streptophyta</taxon>
        <taxon>Embryophyta</taxon>
        <taxon>Tracheophyta</taxon>
        <taxon>Spermatophyta</taxon>
        <taxon>Magnoliopsida</taxon>
        <taxon>Liliopsida</taxon>
        <taxon>Poales</taxon>
        <taxon>Poaceae</taxon>
        <taxon>BOP clade</taxon>
        <taxon>Oryzoideae</taxon>
        <taxon>Oryzeae</taxon>
        <taxon>Oryzinae</taxon>
        <taxon>Oryza</taxon>
    </lineage>
</organism>
<dbReference type="AlphaFoldDB" id="A0A0E0BQM8"/>
<dbReference type="Gramene" id="OGLUM12G07920.1">
    <property type="protein sequence ID" value="OGLUM12G07920.1"/>
    <property type="gene ID" value="OGLUM12G07920"/>
</dbReference>
<dbReference type="EnsemblPlants" id="OGLUM12G07920.1">
    <property type="protein sequence ID" value="OGLUM12G07920.1"/>
    <property type="gene ID" value="OGLUM12G07920"/>
</dbReference>
<evidence type="ECO:0000313" key="3">
    <source>
        <dbReference type="Proteomes" id="UP000026961"/>
    </source>
</evidence>
<name>A0A0E0BQM8_9ORYZ</name>
<dbReference type="Proteomes" id="UP000026961">
    <property type="component" value="Chromosome 12"/>
</dbReference>
<comment type="similarity">
    <text evidence="1">Belongs to the plant acyltransferase family.</text>
</comment>
<reference evidence="2" key="2">
    <citation type="submission" date="2018-05" db="EMBL/GenBank/DDBJ databases">
        <title>OgluRS3 (Oryza glumaepatula Reference Sequence Version 3).</title>
        <authorList>
            <person name="Zhang J."/>
            <person name="Kudrna D."/>
            <person name="Lee S."/>
            <person name="Talag J."/>
            <person name="Welchert J."/>
            <person name="Wing R.A."/>
        </authorList>
    </citation>
    <scope>NUCLEOTIDE SEQUENCE [LARGE SCALE GENOMIC DNA]</scope>
</reference>
<dbReference type="InterPro" id="IPR023213">
    <property type="entry name" value="CAT-like_dom_sf"/>
</dbReference>
<keyword evidence="3" id="KW-1185">Reference proteome</keyword>